<dbReference type="STRING" id="229919.GCA_001050195_03202"/>
<evidence type="ECO:0000313" key="7">
    <source>
        <dbReference type="Proteomes" id="UP000264141"/>
    </source>
</evidence>
<keyword evidence="2 5" id="KW-0012">Acyltransferase</keyword>
<feature type="domain" description="Phospholipid/glycerol acyltransferase" evidence="3">
    <location>
        <begin position="34"/>
        <end position="147"/>
    </location>
</feature>
<dbReference type="InterPro" id="IPR002123">
    <property type="entry name" value="Plipid/glycerol_acylTrfase"/>
</dbReference>
<evidence type="ECO:0000313" key="5">
    <source>
        <dbReference type="EMBL" id="HCE16944.1"/>
    </source>
</evidence>
<reference evidence="5 7" key="3">
    <citation type="journal article" date="2018" name="Nat. Biotechnol.">
        <title>A standardized bacterial taxonomy based on genome phylogeny substantially revises the tree of life.</title>
        <authorList>
            <person name="Parks D.H."/>
            <person name="Chuvochina M."/>
            <person name="Waite D.W."/>
            <person name="Rinke C."/>
            <person name="Skarshewski A."/>
            <person name="Chaumeil P.A."/>
            <person name="Hugenholtz P."/>
        </authorList>
    </citation>
    <scope>NUCLEOTIDE SEQUENCE [LARGE SCALE GENOMIC DNA]</scope>
    <source>
        <strain evidence="5">UBA8781</strain>
    </source>
</reference>
<dbReference type="Proteomes" id="UP000253922">
    <property type="component" value="Unassembled WGS sequence"/>
</dbReference>
<evidence type="ECO:0000256" key="1">
    <source>
        <dbReference type="ARBA" id="ARBA00022679"/>
    </source>
</evidence>
<dbReference type="GO" id="GO:0006654">
    <property type="term" value="P:phosphatidic acid biosynthetic process"/>
    <property type="evidence" value="ECO:0007669"/>
    <property type="project" value="TreeGrafter"/>
</dbReference>
<dbReference type="Proteomes" id="UP000264141">
    <property type="component" value="Unassembled WGS sequence"/>
</dbReference>
<evidence type="ECO:0000259" key="3">
    <source>
        <dbReference type="SMART" id="SM00563"/>
    </source>
</evidence>
<evidence type="ECO:0000313" key="4">
    <source>
        <dbReference type="EMBL" id="GAP08361.1"/>
    </source>
</evidence>
<name>A0A3D1JES4_9CHLR</name>
<dbReference type="EMBL" id="DPBP01000018">
    <property type="protein sequence ID" value="HCE16944.1"/>
    <property type="molecule type" value="Genomic_DNA"/>
</dbReference>
<gene>
    <name evidence="4" type="ORF">ATHL_03263</name>
    <name evidence="5" type="ORF">DEQ80_03705</name>
</gene>
<dbReference type="PANTHER" id="PTHR10434:SF11">
    <property type="entry name" value="1-ACYL-SN-GLYCEROL-3-PHOSPHATE ACYLTRANSFERASE"/>
    <property type="match status" value="1"/>
</dbReference>
<dbReference type="Pfam" id="PF01553">
    <property type="entry name" value="Acyltransferase"/>
    <property type="match status" value="1"/>
</dbReference>
<dbReference type="SUPFAM" id="SSF69593">
    <property type="entry name" value="Glycerol-3-phosphate (1)-acyltransferase"/>
    <property type="match status" value="1"/>
</dbReference>
<keyword evidence="6" id="KW-1185">Reference proteome</keyword>
<dbReference type="OrthoDB" id="9803035at2"/>
<evidence type="ECO:0000313" key="6">
    <source>
        <dbReference type="Proteomes" id="UP000253922"/>
    </source>
</evidence>
<evidence type="ECO:0000256" key="2">
    <source>
        <dbReference type="ARBA" id="ARBA00023315"/>
    </source>
</evidence>
<reference evidence="6" key="2">
    <citation type="submission" date="2015-07" db="EMBL/GenBank/DDBJ databases">
        <title>Draft Genome Sequences of Anaerolinea thermolimosa IMO-1, Bellilinea caldifistulae GOMI-1, Leptolinea tardivitalis YMTK-2, Levilinea saccharolytica KIBI-1,Longilinea arvoryzae KOME-1, Previously Described as Members of the Anaerolineaceae (Chloroflexi).</title>
        <authorList>
            <person name="Sekiguchi Y."/>
            <person name="Ohashi A."/>
            <person name="Matsuura N."/>
            <person name="Tourlousse M.D."/>
        </authorList>
    </citation>
    <scope>NUCLEOTIDE SEQUENCE [LARGE SCALE GENOMIC DNA]</scope>
    <source>
        <strain evidence="6">IMO-1</strain>
    </source>
</reference>
<dbReference type="EMBL" id="DF967966">
    <property type="protein sequence ID" value="GAP08361.1"/>
    <property type="molecule type" value="Genomic_DNA"/>
</dbReference>
<dbReference type="GO" id="GO:0003841">
    <property type="term" value="F:1-acylglycerol-3-phosphate O-acyltransferase activity"/>
    <property type="evidence" value="ECO:0007669"/>
    <property type="project" value="TreeGrafter"/>
</dbReference>
<dbReference type="SMART" id="SM00563">
    <property type="entry name" value="PlsC"/>
    <property type="match status" value="1"/>
</dbReference>
<protein>
    <submittedName>
        <fullName evidence="5">1-acyl-sn-glycerol-3-phosphate acyltransferase</fullName>
    </submittedName>
</protein>
<dbReference type="RefSeq" id="WP_062195904.1">
    <property type="nucleotide sequence ID" value="NZ_DF967966.1"/>
</dbReference>
<keyword evidence="1 5" id="KW-0808">Transferase</keyword>
<sequence>MQRETLRRILHRLLHTLSRPVFLGVENIPPTGGVIIATNHMSRIDTLMLFINPVRTDITALVADKYKRYPFFKWILDTGGIIWLDRENADFGAMRAAVEALKKGLALGIAPEGTRSRNAQLQEGKPGTALVALRANVPIVPVGIAGSEVFFARALTLRFPKVTLRFGQPFWLEPLSRENRSEQLKAYADEIMLRIAALLPDSYHGFYSGHPRIAQIRAEQGIHL</sequence>
<dbReference type="AlphaFoldDB" id="A0A3D1JES4"/>
<dbReference type="PANTHER" id="PTHR10434">
    <property type="entry name" value="1-ACYL-SN-GLYCEROL-3-PHOSPHATE ACYLTRANSFERASE"/>
    <property type="match status" value="1"/>
</dbReference>
<proteinExistence type="predicted"/>
<dbReference type="CDD" id="cd07989">
    <property type="entry name" value="LPLAT_AGPAT-like"/>
    <property type="match status" value="1"/>
</dbReference>
<accession>A0A3D1JES4</accession>
<organism evidence="5 7">
    <name type="scientific">Anaerolinea thermolimosa</name>
    <dbReference type="NCBI Taxonomy" id="229919"/>
    <lineage>
        <taxon>Bacteria</taxon>
        <taxon>Bacillati</taxon>
        <taxon>Chloroflexota</taxon>
        <taxon>Anaerolineae</taxon>
        <taxon>Anaerolineales</taxon>
        <taxon>Anaerolineaceae</taxon>
        <taxon>Anaerolinea</taxon>
    </lineage>
</organism>
<reference evidence="4" key="1">
    <citation type="journal article" date="2015" name="Genome Announc.">
        <title>Draft Genome Sequences of Anaerolinea thermolimosa IMO-1, Bellilinea caldifistulae GOMI-1, Leptolinea tardivitalis YMTK-2, Levilinea saccharolytica KIBI-1, Longilinea arvoryzae KOME-1, Previously Described as Members of the Class Anaerolineae (Chloroflexi).</title>
        <authorList>
            <person name="Matsuura N."/>
            <person name="Tourlousse M.D."/>
            <person name="Ohashi A."/>
            <person name="Hugenholtz P."/>
            <person name="Sekiguchi Y."/>
        </authorList>
    </citation>
    <scope>NUCLEOTIDE SEQUENCE</scope>
    <source>
        <strain evidence="4">IMO-1</strain>
    </source>
</reference>